<dbReference type="EC" id="2.4.2.52" evidence="5"/>
<evidence type="ECO:0000256" key="2">
    <source>
        <dbReference type="ARBA" id="ARBA00022679"/>
    </source>
</evidence>
<accession>A0A2S2CVP4</accession>
<keyword evidence="4 5" id="KW-0067">ATP-binding</keyword>
<evidence type="ECO:0000256" key="4">
    <source>
        <dbReference type="ARBA" id="ARBA00022840"/>
    </source>
</evidence>
<gene>
    <name evidence="5 6" type="primary">mdcB</name>
    <name evidence="6" type="ORF">DEW08_20160</name>
</gene>
<sequence length="322" mass="33785">MSSLAVLPIAPPRPEGMEPATWTIGSACLTGILLEVSVHPKPGLVTPRSMGAHRDMDLQTFMLTSAAIAPCFHRCAAIGLSHADDPAAVLALVRTVGRDYDRRLLAASNGVNTQRGALFALGLTAAAAGLCHDDRRPMCPDRVFAATAAITRGIVERELETRRRDPVTAGEILFDRHGVTGIRGEVEAGFPTVAAHGLPALRAALTQEVELNRALLHALIAIVAAAEDTTVLWRGGPEGLAFVRERAARICDLGGALTGRGLAEIHRFADDCVARRLSPGGGADLLAVTVAIHLLETGSFPAQVTSRFDMSASNGPAPGENP</sequence>
<dbReference type="Pfam" id="PF01874">
    <property type="entry name" value="CitG"/>
    <property type="match status" value="1"/>
</dbReference>
<dbReference type="PANTHER" id="PTHR30201">
    <property type="entry name" value="TRIPHOSPHORIBOSYL-DEPHOSPHO-COA SYNTHASE"/>
    <property type="match status" value="1"/>
</dbReference>
<name>A0A2S2CVP4_9PROT</name>
<dbReference type="Proteomes" id="UP000245629">
    <property type="component" value="Chromosome 3"/>
</dbReference>
<reference evidence="7" key="1">
    <citation type="submission" date="2018-05" db="EMBL/GenBank/DDBJ databases">
        <title>Azospirillum thermophila sp. nov., a novel isolated from hot spring.</title>
        <authorList>
            <person name="Zhao Z."/>
        </authorList>
    </citation>
    <scope>NUCLEOTIDE SEQUENCE [LARGE SCALE GENOMIC DNA]</scope>
    <source>
        <strain evidence="7">CFH 70021</strain>
    </source>
</reference>
<dbReference type="InterPro" id="IPR017555">
    <property type="entry name" value="TriPribosyl-deP-CoA_syn"/>
</dbReference>
<dbReference type="HAMAP" id="MF_01883">
    <property type="entry name" value="MdcB"/>
    <property type="match status" value="1"/>
</dbReference>
<keyword evidence="2 5" id="KW-0808">Transferase</keyword>
<organism evidence="6 7">
    <name type="scientific">Azospirillum thermophilum</name>
    <dbReference type="NCBI Taxonomy" id="2202148"/>
    <lineage>
        <taxon>Bacteria</taxon>
        <taxon>Pseudomonadati</taxon>
        <taxon>Pseudomonadota</taxon>
        <taxon>Alphaproteobacteria</taxon>
        <taxon>Rhodospirillales</taxon>
        <taxon>Azospirillaceae</taxon>
        <taxon>Azospirillum</taxon>
    </lineage>
</organism>
<evidence type="ECO:0000256" key="5">
    <source>
        <dbReference type="HAMAP-Rule" id="MF_01883"/>
    </source>
</evidence>
<dbReference type="KEGG" id="azz:DEW08_20160"/>
<evidence type="ECO:0000313" key="7">
    <source>
        <dbReference type="Proteomes" id="UP000245629"/>
    </source>
</evidence>
<dbReference type="GO" id="GO:0046917">
    <property type="term" value="F:triphosphoribosyl-dephospho-CoA synthase activity"/>
    <property type="evidence" value="ECO:0007669"/>
    <property type="project" value="UniProtKB-UniRule"/>
</dbReference>
<dbReference type="Gene3D" id="1.10.4200.10">
    <property type="entry name" value="Triphosphoribosyl-dephospho-CoA protein"/>
    <property type="match status" value="1"/>
</dbReference>
<comment type="function">
    <text evidence="5">Involved in the formation of 2-(5''-phosphoribosyl)-3'-dephosphocoenzyme-A, the prosthetic group of the acyl-carrier protein of the malonate decarboxylase.</text>
</comment>
<proteinExistence type="inferred from homology"/>
<keyword evidence="3 5" id="KW-0547">Nucleotide-binding</keyword>
<protein>
    <recommendedName>
        <fullName evidence="5">Probable 2-(5''-triphosphoribosyl)-3'-dephosphocoenzyme-A synthase</fullName>
        <shortName evidence="5">2-(5''-triphosphoribosyl)-3'-dephospho-CoA synthase</shortName>
        <ecNumber evidence="5">2.4.2.52</ecNumber>
    </recommendedName>
</protein>
<evidence type="ECO:0000313" key="6">
    <source>
        <dbReference type="EMBL" id="AWK88548.1"/>
    </source>
</evidence>
<dbReference type="PANTHER" id="PTHR30201:SF2">
    <property type="entry name" value="2-(5''-TRIPHOSPHORIBOSYL)-3'-DEPHOSPHOCOENZYME-A SYNTHASE"/>
    <property type="match status" value="1"/>
</dbReference>
<dbReference type="InterPro" id="IPR002736">
    <property type="entry name" value="CitG"/>
</dbReference>
<dbReference type="GO" id="GO:0005524">
    <property type="term" value="F:ATP binding"/>
    <property type="evidence" value="ECO:0007669"/>
    <property type="project" value="UniProtKB-KW"/>
</dbReference>
<dbReference type="AlphaFoldDB" id="A0A2S2CVP4"/>
<dbReference type="GO" id="GO:0051191">
    <property type="term" value="P:prosthetic group biosynthetic process"/>
    <property type="evidence" value="ECO:0007669"/>
    <property type="project" value="TreeGrafter"/>
</dbReference>
<dbReference type="EMBL" id="CP029354">
    <property type="protein sequence ID" value="AWK88548.1"/>
    <property type="molecule type" value="Genomic_DNA"/>
</dbReference>
<evidence type="ECO:0000256" key="1">
    <source>
        <dbReference type="ARBA" id="ARBA00001210"/>
    </source>
</evidence>
<dbReference type="OrthoDB" id="114886at2"/>
<keyword evidence="7" id="KW-1185">Reference proteome</keyword>
<comment type="catalytic activity">
    <reaction evidence="1 5">
        <text>3'-dephospho-CoA + ATP = 2'-(5''-triphospho-alpha-D-ribosyl)-3'-dephospho-CoA + adenine</text>
        <dbReference type="Rhea" id="RHEA:15117"/>
        <dbReference type="ChEBI" id="CHEBI:16708"/>
        <dbReference type="ChEBI" id="CHEBI:30616"/>
        <dbReference type="ChEBI" id="CHEBI:57328"/>
        <dbReference type="ChEBI" id="CHEBI:61378"/>
        <dbReference type="EC" id="2.4.2.52"/>
    </reaction>
</comment>
<evidence type="ECO:0000256" key="3">
    <source>
        <dbReference type="ARBA" id="ARBA00022741"/>
    </source>
</evidence>
<comment type="similarity">
    <text evidence="5">Belongs to the CitG/MdcB family.</text>
</comment>
<dbReference type="NCBIfam" id="TIGR03132">
    <property type="entry name" value="malonate_mdcB"/>
    <property type="match status" value="1"/>
</dbReference>